<dbReference type="AlphaFoldDB" id="S5NDL0"/>
<dbReference type="HOGENOM" id="CLU_1041280_0_0_9"/>
<protein>
    <recommendedName>
        <fullName evidence="2">Glucan-binding protein C/Surface antigen I/II V-domain domain-containing protein</fullName>
    </recommendedName>
</protein>
<dbReference type="RefSeq" id="WP_020843027.1">
    <property type="nucleotide sequence ID" value="NC_021872.1"/>
</dbReference>
<proteinExistence type="predicted"/>
<dbReference type="SUPFAM" id="SSF74914">
    <property type="entry name" value="V-region of surface antigen I/II (SA I/II, PAC)"/>
    <property type="match status" value="1"/>
</dbReference>
<evidence type="ECO:0000256" key="1">
    <source>
        <dbReference type="SAM" id="MobiDB-lite"/>
    </source>
</evidence>
<dbReference type="PATRIC" id="fig|1358027.3.peg.740"/>
<dbReference type="KEGG" id="lrr:N134_03925"/>
<dbReference type="InterPro" id="IPR013574">
    <property type="entry name" value="Glucan-bd_C/Surface_Ag-I/II_V"/>
</dbReference>
<feature type="region of interest" description="Disordered" evidence="1">
    <location>
        <begin position="172"/>
        <end position="191"/>
    </location>
</feature>
<dbReference type="Proteomes" id="UP000015085">
    <property type="component" value="Chromosome"/>
</dbReference>
<accession>S5NDL0</accession>
<dbReference type="InterPro" id="IPR036234">
    <property type="entry name" value="SA_I/II_PAC_V_sf"/>
</dbReference>
<evidence type="ECO:0000313" key="4">
    <source>
        <dbReference type="Proteomes" id="UP000015085"/>
    </source>
</evidence>
<sequence length="295" mass="32310">MITRYAGGDKFNGEYQELNYASAGPIVNGVIGTATWTNLTHSSYTDQNGKKHRIAKEVVTFKNPKTTGATAIKMGKNIAINKNPVKFICYASDEITTDIQFYDEQGRLIDFSNTSAYLSPMSLNGGKYFYYDGNSQGKPSLAGSGFEGCQVLSGGHAYALAGSSVNLHNGDDLFADSDNQNKDNGSPYSLDEWDKTGSPMQYYGAGLIKLTGNTLSLRWHVQANEMTKEASRVQNRSNGKIDFNIVKDNSLGGPWAELTTVIPQNGSVPKRKTTQTNYHYNTAAKLMSKPNNYNK</sequence>
<name>S5NDL0_LIMRT</name>
<dbReference type="Pfam" id="PF08363">
    <property type="entry name" value="GbpC"/>
    <property type="match status" value="1"/>
</dbReference>
<dbReference type="EMBL" id="CP006603">
    <property type="protein sequence ID" value="AGR65083.1"/>
    <property type="molecule type" value="Genomic_DNA"/>
</dbReference>
<evidence type="ECO:0000313" key="3">
    <source>
        <dbReference type="EMBL" id="AGR65083.1"/>
    </source>
</evidence>
<gene>
    <name evidence="3" type="ORF">N134_03925</name>
</gene>
<organism evidence="3 4">
    <name type="scientific">Limosilactobacillus reuteri TD1</name>
    <dbReference type="NCBI Taxonomy" id="1358027"/>
    <lineage>
        <taxon>Bacteria</taxon>
        <taxon>Bacillati</taxon>
        <taxon>Bacillota</taxon>
        <taxon>Bacilli</taxon>
        <taxon>Lactobacillales</taxon>
        <taxon>Lactobacillaceae</taxon>
        <taxon>Limosilactobacillus</taxon>
    </lineage>
</organism>
<evidence type="ECO:0000259" key="2">
    <source>
        <dbReference type="Pfam" id="PF08363"/>
    </source>
</evidence>
<dbReference type="Gene3D" id="2.60.530.10">
    <property type="entry name" value="Major cell-surface adhesin PAc"/>
    <property type="match status" value="1"/>
</dbReference>
<reference evidence="3 4" key="1">
    <citation type="journal article" date="2014" name="Genome Announc.">
        <title>Complete Genome Sequences of Lactobacillus johnsonii Strain N6.2 and Lactobacillus reuteri Strain TD1.</title>
        <authorList>
            <person name="Leonard M.T."/>
            <person name="Valladares R.B."/>
            <person name="Ardissone A."/>
            <person name="Gonzalez C.F."/>
            <person name="Lorca G.L."/>
            <person name="Triplett E.W."/>
        </authorList>
    </citation>
    <scope>NUCLEOTIDE SEQUENCE [LARGE SCALE GENOMIC DNA]</scope>
    <source>
        <strain evidence="3 4">TD1</strain>
    </source>
</reference>
<feature type="domain" description="Glucan-binding protein C/Surface antigen I/II V-domain" evidence="2">
    <location>
        <begin position="33"/>
        <end position="218"/>
    </location>
</feature>